<sequence>MNSVFEFAWLATQQVLVSSDDGASDIKGYGSGFFLQYRNRLFFVTADHVAHIDDFEKGLRLGKDDFVWVLNNKNSTKELATALTPIGGLFSFDKVDIRDELSFEIPDMQDVTFGILSNSFQIPFLTHEIRILALDFEVAAGKEKIILNSECISELKESDYCFIEGCVKWNIADGIRLERSNAIHIDLKFKEFDDEGCYVLSYPNKVVYQHWAGLSGGPVFNNTCQLIGMVVRVNENDDTIKVMPMKKITELMDYAIKYEDSISKVENSHQRISLK</sequence>
<evidence type="ECO:0000313" key="2">
    <source>
        <dbReference type="Proteomes" id="UP000278164"/>
    </source>
</evidence>
<dbReference type="AlphaFoldDB" id="A0A3L7ZPT7"/>
<protein>
    <recommendedName>
        <fullName evidence="3">Trypsin-like peptidase domain-containing protein</fullName>
    </recommendedName>
</protein>
<dbReference type="RefSeq" id="WP_121736296.1">
    <property type="nucleotide sequence ID" value="NZ_QXXG01000002.1"/>
</dbReference>
<comment type="caution">
    <text evidence="1">The sequence shown here is derived from an EMBL/GenBank/DDBJ whole genome shotgun (WGS) entry which is preliminary data.</text>
</comment>
<accession>A0A3L7ZPT7</accession>
<name>A0A3L7ZPT7_PARDI</name>
<reference evidence="1 2" key="1">
    <citation type="submission" date="2018-09" db="EMBL/GenBank/DDBJ databases">
        <title>Murine metabolic-syndrome-specific gut microbial biobank.</title>
        <authorList>
            <person name="Liu C."/>
        </authorList>
    </citation>
    <scope>NUCLEOTIDE SEQUENCE [LARGE SCALE GENOMIC DNA]</scope>
    <source>
        <strain evidence="1 2">8-P5</strain>
    </source>
</reference>
<dbReference type="Proteomes" id="UP000278164">
    <property type="component" value="Unassembled WGS sequence"/>
</dbReference>
<dbReference type="SUPFAM" id="SSF50494">
    <property type="entry name" value="Trypsin-like serine proteases"/>
    <property type="match status" value="1"/>
</dbReference>
<dbReference type="InterPro" id="IPR009003">
    <property type="entry name" value="Peptidase_S1_PA"/>
</dbReference>
<evidence type="ECO:0008006" key="3">
    <source>
        <dbReference type="Google" id="ProtNLM"/>
    </source>
</evidence>
<proteinExistence type="predicted"/>
<dbReference type="OrthoDB" id="1083831at2"/>
<evidence type="ECO:0000313" key="1">
    <source>
        <dbReference type="EMBL" id="RLT73281.1"/>
    </source>
</evidence>
<gene>
    <name evidence="1" type="ORF">D7V78_11310</name>
</gene>
<dbReference type="EMBL" id="RAYI01000019">
    <property type="protein sequence ID" value="RLT73281.1"/>
    <property type="molecule type" value="Genomic_DNA"/>
</dbReference>
<organism evidence="1 2">
    <name type="scientific">Parabacteroides distasonis</name>
    <dbReference type="NCBI Taxonomy" id="823"/>
    <lineage>
        <taxon>Bacteria</taxon>
        <taxon>Pseudomonadati</taxon>
        <taxon>Bacteroidota</taxon>
        <taxon>Bacteroidia</taxon>
        <taxon>Bacteroidales</taxon>
        <taxon>Tannerellaceae</taxon>
        <taxon>Parabacteroides</taxon>
    </lineage>
</organism>